<proteinExistence type="predicted"/>
<dbReference type="HOGENOM" id="CLU_2733535_0_0_6"/>
<organism evidence="1 2">
    <name type="scientific">Dickeya dadantii (strain 3937)</name>
    <name type="common">Erwinia chrysanthemi (strain 3937)</name>
    <dbReference type="NCBI Taxonomy" id="198628"/>
    <lineage>
        <taxon>Bacteria</taxon>
        <taxon>Pseudomonadati</taxon>
        <taxon>Pseudomonadota</taxon>
        <taxon>Gammaproteobacteria</taxon>
        <taxon>Enterobacterales</taxon>
        <taxon>Pectobacteriaceae</taxon>
        <taxon>Dickeya</taxon>
    </lineage>
</organism>
<reference evidence="1 2" key="1">
    <citation type="journal article" date="2011" name="J. Bacteriol.">
        <title>Genome sequence of the plant-pathogenic bacterium Dickeya dadantii 3937.</title>
        <authorList>
            <person name="Glasner J.D."/>
            <person name="Yang C.H."/>
            <person name="Reverchon S."/>
            <person name="Hugouvieux-Cotte-Pattat N."/>
            <person name="Condemine G."/>
            <person name="Bohin J.P."/>
            <person name="Van Gijsegem F."/>
            <person name="Yang S."/>
            <person name="Franza T."/>
            <person name="Expert D."/>
            <person name="Plunkett G. III"/>
            <person name="San Francisco M.J."/>
            <person name="Charkowski A.O."/>
            <person name="Py B."/>
            <person name="Bell K."/>
            <person name="Rauscher L."/>
            <person name="Rodriguez-Palenzuela P."/>
            <person name="Toussaint A."/>
            <person name="Holeva M.C."/>
            <person name="He S.Y."/>
            <person name="Douet V."/>
            <person name="Boccara M."/>
            <person name="Blanco C."/>
            <person name="Toth I."/>
            <person name="Anderson B.D."/>
            <person name="Biehl B.S."/>
            <person name="Mau B."/>
            <person name="Flynn S.M."/>
            <person name="Barras F."/>
            <person name="Lindeberg M."/>
            <person name="Birch P.R."/>
            <person name="Tsuyumu S."/>
            <person name="Shi X."/>
            <person name="Hibbing M."/>
            <person name="Yap M.N."/>
            <person name="Carpentier M."/>
            <person name="Dassa E."/>
            <person name="Umehara M."/>
            <person name="Kim J.F."/>
            <person name="Rusch M."/>
            <person name="Soni P."/>
            <person name="Mayhew G.F."/>
            <person name="Fouts D.E."/>
            <person name="Gill S.R."/>
            <person name="Blattner F.R."/>
            <person name="Keen N.T."/>
            <person name="Perna N.T."/>
        </authorList>
    </citation>
    <scope>NUCLEOTIDE SEQUENCE [LARGE SCALE GENOMIC DNA]</scope>
    <source>
        <strain evidence="1 2">3937</strain>
    </source>
</reference>
<sequence>MPRAVSCDDEASGHAAPCRWNDIRMWGPRRILISRIKIIVRLNTKPDWEKQCVSNRKFELGHKKAPRRVLF</sequence>
<dbReference type="STRING" id="198628.Dda3937_04482"/>
<gene>
    <name evidence="1" type="ordered locus">Dda3937_04482</name>
</gene>
<dbReference type="AlphaFoldDB" id="E0SB49"/>
<evidence type="ECO:0000313" key="2">
    <source>
        <dbReference type="Proteomes" id="UP000006859"/>
    </source>
</evidence>
<name>E0SB49_DICD3</name>
<dbReference type="KEGG" id="ddd:Dda3937_04482"/>
<dbReference type="EMBL" id="CP002038">
    <property type="protein sequence ID" value="ADM97147.1"/>
    <property type="molecule type" value="Genomic_DNA"/>
</dbReference>
<keyword evidence="2" id="KW-1185">Reference proteome</keyword>
<protein>
    <submittedName>
        <fullName evidence="1">Uncharacterized protein</fullName>
    </submittedName>
</protein>
<accession>E0SB49</accession>
<dbReference type="Proteomes" id="UP000006859">
    <property type="component" value="Chromosome"/>
</dbReference>
<evidence type="ECO:0000313" key="1">
    <source>
        <dbReference type="EMBL" id="ADM97147.1"/>
    </source>
</evidence>